<evidence type="ECO:0000313" key="3">
    <source>
        <dbReference type="Proteomes" id="UP001501170"/>
    </source>
</evidence>
<reference evidence="2 3" key="1">
    <citation type="journal article" date="2019" name="Int. J. Syst. Evol. Microbiol.">
        <title>The Global Catalogue of Microorganisms (GCM) 10K type strain sequencing project: providing services to taxonomists for standard genome sequencing and annotation.</title>
        <authorList>
            <consortium name="The Broad Institute Genomics Platform"/>
            <consortium name="The Broad Institute Genome Sequencing Center for Infectious Disease"/>
            <person name="Wu L."/>
            <person name="Ma J."/>
        </authorList>
    </citation>
    <scope>NUCLEOTIDE SEQUENCE [LARGE SCALE GENOMIC DNA]</scope>
    <source>
        <strain evidence="2 3">JCM 16227</strain>
    </source>
</reference>
<dbReference type="RefSeq" id="WP_045538958.1">
    <property type="nucleotide sequence ID" value="NZ_BAAARB010000015.1"/>
</dbReference>
<evidence type="ECO:0008006" key="4">
    <source>
        <dbReference type="Google" id="ProtNLM"/>
    </source>
</evidence>
<dbReference type="EMBL" id="BAAARB010000015">
    <property type="protein sequence ID" value="GAA2385730.1"/>
    <property type="molecule type" value="Genomic_DNA"/>
</dbReference>
<dbReference type="Proteomes" id="UP001501170">
    <property type="component" value="Unassembled WGS sequence"/>
</dbReference>
<protein>
    <recommendedName>
        <fullName evidence="4">Secreted protein</fullName>
    </recommendedName>
</protein>
<accession>A0ABN3HQK6</accession>
<keyword evidence="3" id="KW-1185">Reference proteome</keyword>
<sequence length="197" mass="19675">MLRNLRTLVLTAAVALTAVAGVTVATPGEAAAADRYQGPTLKSEQGSFDGKNVRLTLTNPNPATGLGSSCTSLLLDGTQALQAFVAFNAGDYLTIIKIMATSGSRLGPAASNNLISPGPNSNSTDVKVGDGVYLFLGTCGGLGTLLDPTDVGVTVRPVIVPSGIGSIGSVLDFGSLAMQSGVGSSDFASILSLLSAS</sequence>
<comment type="caution">
    <text evidence="2">The sequence shown here is derived from an EMBL/GenBank/DDBJ whole genome shotgun (WGS) entry which is preliminary data.</text>
</comment>
<name>A0ABN3HQK6_9ACTN</name>
<proteinExistence type="predicted"/>
<evidence type="ECO:0000256" key="1">
    <source>
        <dbReference type="SAM" id="SignalP"/>
    </source>
</evidence>
<keyword evidence="1" id="KW-0732">Signal</keyword>
<feature type="signal peptide" evidence="1">
    <location>
        <begin position="1"/>
        <end position="20"/>
    </location>
</feature>
<feature type="chain" id="PRO_5046491595" description="Secreted protein" evidence="1">
    <location>
        <begin position="21"/>
        <end position="197"/>
    </location>
</feature>
<evidence type="ECO:0000313" key="2">
    <source>
        <dbReference type="EMBL" id="GAA2385730.1"/>
    </source>
</evidence>
<organism evidence="2 3">
    <name type="scientific">Gordonia cholesterolivorans</name>
    <dbReference type="NCBI Taxonomy" id="559625"/>
    <lineage>
        <taxon>Bacteria</taxon>
        <taxon>Bacillati</taxon>
        <taxon>Actinomycetota</taxon>
        <taxon>Actinomycetes</taxon>
        <taxon>Mycobacteriales</taxon>
        <taxon>Gordoniaceae</taxon>
        <taxon>Gordonia</taxon>
    </lineage>
</organism>
<gene>
    <name evidence="2" type="ORF">GCM10009855_27380</name>
</gene>